<dbReference type="PANTHER" id="PTHR31273">
    <property type="entry name" value="PHOSPHOKETOLASE-RELATED"/>
    <property type="match status" value="1"/>
</dbReference>
<dbReference type="InterPro" id="IPR005593">
    <property type="entry name" value="Xul5P/Fru6P_PKetolase"/>
</dbReference>
<sequence length="838" mass="93278">MPDNGSAEFSAYGATRSTVKGEPLSPEELRKTDAYLRASLYLCLGMLYLRENPLLEEPLKVAHIKSRLLGHWGSDAGQSFTYTHFNRLIKKYDLNAIFISGPGHGAPAGISQAWLEGTYGEVYPSMKQDREGMKKLFGHFSFPGGAGSHMTPEVPGSIHEGGELGYSISHAFGAVFDHPDIIALTMVGDGESETGPLATSWHSTKFLNPITDGAVLPVLHLNGYKINNPTVLARVTHEELEALFVGYGWTPYFVEGSDLTSMHQAMAATLEKAVNDIRGYQKQARESGKAFRPRWPMIVLRSPKGWTAPRDVNGHYLEGYWRAHQIPLTDVASNPEHLSLLEKWMRSYRPEEVFKDGALVDELKELAPTGNSRMSANPITNGGRKTALRRPDFTQYGLEVQPGKSKAGSMANMAKWLRDVLIENPKTMRVFGPDETESNKLSEIYKAGKKVWVNGYLPEDEDGGNLALEGRVMEMLSEHTVEGWLEGYVLSGRHGLLNSYEPFIHIIDSMVNQHCKWLEKCLEVEWRQKVPSLNILLTATVWRQDHNGFTHQDPGFLDVVTNKSPEVVRIYLPPDGNSLLSVMDHCLNSENYVNVIVADKQEHLQFMDMETAVAHCTKGVGIWEWACAQPEEEPDVVMASCGDVVTAEALAATALLKEHLPDLKIRFVNVVDLFKLISNDDHPHGLTDSAFNALFTADKPVIFNFHSYPWLIHRLTYRRPGSHNIHVRGYKEKGNIDTPLELAIRNGADRFSLAIAAIDRIPKLQNKASITREKLLNAQIAAKNAAFKDGIDLPIFSEWTWGQSQKLEGGKSTSFMEKLSNLRPSAGEKAGAVIGETE</sequence>
<dbReference type="GO" id="GO:0005975">
    <property type="term" value="P:carbohydrate metabolic process"/>
    <property type="evidence" value="ECO:0007669"/>
    <property type="project" value="InterPro"/>
</dbReference>
<dbReference type="InterPro" id="IPR018970">
    <property type="entry name" value="Xul5P/Fru6P_PKetolase_N"/>
</dbReference>
<dbReference type="SUPFAM" id="SSF52922">
    <property type="entry name" value="TK C-terminal domain-like"/>
    <property type="match status" value="1"/>
</dbReference>
<dbReference type="PROSITE" id="PS60002">
    <property type="entry name" value="PHOSPHOKETOLASE_1"/>
    <property type="match status" value="1"/>
</dbReference>
<dbReference type="PROSITE" id="PS60003">
    <property type="entry name" value="PHOSPHOKETOLASE_2"/>
    <property type="match status" value="1"/>
</dbReference>
<dbReference type="PANTHER" id="PTHR31273:SF0">
    <property type="entry name" value="PHOSPHOKETOLASE-RELATED"/>
    <property type="match status" value="1"/>
</dbReference>
<dbReference type="AlphaFoldDB" id="A0A1Y1UQG3"/>
<dbReference type="InParanoid" id="A0A1Y1UQG3"/>
<dbReference type="CDD" id="cd02011">
    <property type="entry name" value="TPP_PK"/>
    <property type="match status" value="1"/>
</dbReference>
<dbReference type="STRING" id="4999.A0A1Y1UQG3"/>
<dbReference type="InterPro" id="IPR009014">
    <property type="entry name" value="Transketo_C/PFOR_II"/>
</dbReference>
<comment type="similarity">
    <text evidence="2">Belongs to the XFP family.</text>
</comment>
<name>A0A1Y1UQG3_9TREE</name>
<feature type="domain" description="Xylulose 5-phosphate/Fructose 6-phosphate phosphoketolase N-terminal" evidence="6">
    <location>
        <begin position="24"/>
        <end position="384"/>
    </location>
</feature>
<evidence type="ECO:0000313" key="8">
    <source>
        <dbReference type="Proteomes" id="UP000193218"/>
    </source>
</evidence>
<gene>
    <name evidence="7" type="ORF">BD324DRAFT_617265</name>
</gene>
<organism evidence="7 8">
    <name type="scientific">Kockovaella imperatae</name>
    <dbReference type="NCBI Taxonomy" id="4999"/>
    <lineage>
        <taxon>Eukaryota</taxon>
        <taxon>Fungi</taxon>
        <taxon>Dikarya</taxon>
        <taxon>Basidiomycota</taxon>
        <taxon>Agaricomycotina</taxon>
        <taxon>Tremellomycetes</taxon>
        <taxon>Tremellales</taxon>
        <taxon>Cuniculitremaceae</taxon>
        <taxon>Kockovaella</taxon>
    </lineage>
</organism>
<evidence type="ECO:0000256" key="3">
    <source>
        <dbReference type="ARBA" id="ARBA00023052"/>
    </source>
</evidence>
<evidence type="ECO:0000259" key="6">
    <source>
        <dbReference type="Pfam" id="PF09364"/>
    </source>
</evidence>
<dbReference type="OrthoDB" id="2532903at2759"/>
<feature type="domain" description="Xylulose 5-phosphate/Fructose 6-phosphate phosphoketolase C-terminal" evidence="5">
    <location>
        <begin position="600"/>
        <end position="801"/>
    </location>
</feature>
<accession>A0A1Y1UQG3</accession>
<dbReference type="InterPro" id="IPR019789">
    <property type="entry name" value="Xul5P/Fru6P_PKetolase_ThDP_BS"/>
</dbReference>
<dbReference type="SUPFAM" id="SSF52518">
    <property type="entry name" value="Thiamin diphosphate-binding fold (THDP-binding)"/>
    <property type="match status" value="2"/>
</dbReference>
<dbReference type="Proteomes" id="UP000193218">
    <property type="component" value="Unassembled WGS sequence"/>
</dbReference>
<protein>
    <submittedName>
        <fullName evidence="7">XFP N-terminal domain-domain-containing protein</fullName>
    </submittedName>
</protein>
<keyword evidence="8" id="KW-1185">Reference proteome</keyword>
<dbReference type="Gene3D" id="3.40.50.970">
    <property type="match status" value="2"/>
</dbReference>
<dbReference type="RefSeq" id="XP_021874093.1">
    <property type="nucleotide sequence ID" value="XM_022014905.1"/>
</dbReference>
<evidence type="ECO:0000313" key="7">
    <source>
        <dbReference type="EMBL" id="ORX40308.1"/>
    </source>
</evidence>
<keyword evidence="3" id="KW-0786">Thiamine pyrophosphate</keyword>
<dbReference type="Pfam" id="PF09364">
    <property type="entry name" value="XFP_N"/>
    <property type="match status" value="1"/>
</dbReference>
<dbReference type="FunCoup" id="A0A1Y1UQG3">
    <property type="interactions" value="16"/>
</dbReference>
<keyword evidence="4" id="KW-0456">Lyase</keyword>
<dbReference type="Pfam" id="PF09363">
    <property type="entry name" value="XFP_C"/>
    <property type="match status" value="1"/>
</dbReference>
<dbReference type="Gene3D" id="3.40.50.920">
    <property type="match status" value="1"/>
</dbReference>
<dbReference type="EMBL" id="NBSH01000002">
    <property type="protein sequence ID" value="ORX40308.1"/>
    <property type="molecule type" value="Genomic_DNA"/>
</dbReference>
<evidence type="ECO:0000259" key="5">
    <source>
        <dbReference type="Pfam" id="PF09363"/>
    </source>
</evidence>
<comment type="caution">
    <text evidence="7">The sequence shown here is derived from an EMBL/GenBank/DDBJ whole genome shotgun (WGS) entry which is preliminary data.</text>
</comment>
<dbReference type="PIRSF" id="PIRSF017245">
    <property type="entry name" value="Phosphoketolase"/>
    <property type="match status" value="1"/>
</dbReference>
<dbReference type="GO" id="GO:0016832">
    <property type="term" value="F:aldehyde-lyase activity"/>
    <property type="evidence" value="ECO:0007669"/>
    <property type="project" value="InterPro"/>
</dbReference>
<proteinExistence type="inferred from homology"/>
<evidence type="ECO:0000256" key="2">
    <source>
        <dbReference type="ARBA" id="ARBA00005623"/>
    </source>
</evidence>
<dbReference type="InterPro" id="IPR029061">
    <property type="entry name" value="THDP-binding"/>
</dbReference>
<dbReference type="GeneID" id="33556713"/>
<dbReference type="Pfam" id="PF03894">
    <property type="entry name" value="XFP"/>
    <property type="match status" value="1"/>
</dbReference>
<comment type="cofactor">
    <cofactor evidence="1">
        <name>thiamine diphosphate</name>
        <dbReference type="ChEBI" id="CHEBI:58937"/>
    </cofactor>
</comment>
<reference evidence="7 8" key="1">
    <citation type="submission" date="2017-03" db="EMBL/GenBank/DDBJ databases">
        <title>Widespread Adenine N6-methylation of Active Genes in Fungi.</title>
        <authorList>
            <consortium name="DOE Joint Genome Institute"/>
            <person name="Mondo S.J."/>
            <person name="Dannebaum R.O."/>
            <person name="Kuo R.C."/>
            <person name="Louie K.B."/>
            <person name="Bewick A.J."/>
            <person name="Labutti K."/>
            <person name="Haridas S."/>
            <person name="Kuo A."/>
            <person name="Salamov A."/>
            <person name="Ahrendt S.R."/>
            <person name="Lau R."/>
            <person name="Bowen B.P."/>
            <person name="Lipzen A."/>
            <person name="Sullivan W."/>
            <person name="Andreopoulos W.B."/>
            <person name="Clum A."/>
            <person name="Lindquist E."/>
            <person name="Daum C."/>
            <person name="Northen T.R."/>
            <person name="Ramamoorthy G."/>
            <person name="Schmitz R.J."/>
            <person name="Gryganskyi A."/>
            <person name="Culley D."/>
            <person name="Magnuson J."/>
            <person name="James T.Y."/>
            <person name="O'Malley M.A."/>
            <person name="Stajich J.E."/>
            <person name="Spatafora J.W."/>
            <person name="Visel A."/>
            <person name="Grigoriev I.V."/>
        </authorList>
    </citation>
    <scope>NUCLEOTIDE SEQUENCE [LARGE SCALE GENOMIC DNA]</scope>
    <source>
        <strain evidence="7 8">NRRL Y-17943</strain>
    </source>
</reference>
<evidence type="ECO:0000256" key="4">
    <source>
        <dbReference type="ARBA" id="ARBA00023239"/>
    </source>
</evidence>
<dbReference type="InterPro" id="IPR019790">
    <property type="entry name" value="Xul5P/Fru6P_PKetolase_CS"/>
</dbReference>
<evidence type="ECO:0000256" key="1">
    <source>
        <dbReference type="ARBA" id="ARBA00001964"/>
    </source>
</evidence>
<dbReference type="NCBIfam" id="NF003617">
    <property type="entry name" value="PRK05261.1-2"/>
    <property type="match status" value="1"/>
</dbReference>
<dbReference type="InterPro" id="IPR018969">
    <property type="entry name" value="Xul5P/Fru6P_PKetolase_C"/>
</dbReference>
<dbReference type="NCBIfam" id="NF003619">
    <property type="entry name" value="PRK05261.1-4"/>
    <property type="match status" value="1"/>
</dbReference>